<keyword evidence="3" id="KW-0808">Transferase</keyword>
<dbReference type="SMART" id="SM00220">
    <property type="entry name" value="S_TKc"/>
    <property type="match status" value="1"/>
</dbReference>
<dbReference type="Pfam" id="PF00069">
    <property type="entry name" value="Pkinase"/>
    <property type="match status" value="1"/>
</dbReference>
<dbReference type="AlphaFoldDB" id="A0A5B7CB56"/>
<dbReference type="InterPro" id="IPR008271">
    <property type="entry name" value="Ser/Thr_kinase_AS"/>
</dbReference>
<comment type="catalytic activity">
    <reaction evidence="8">
        <text>L-seryl-[protein] + ATP = O-phospho-L-seryl-[protein] + ADP + H(+)</text>
        <dbReference type="Rhea" id="RHEA:17989"/>
        <dbReference type="Rhea" id="RHEA-COMP:9863"/>
        <dbReference type="Rhea" id="RHEA-COMP:11604"/>
        <dbReference type="ChEBI" id="CHEBI:15378"/>
        <dbReference type="ChEBI" id="CHEBI:29999"/>
        <dbReference type="ChEBI" id="CHEBI:30616"/>
        <dbReference type="ChEBI" id="CHEBI:83421"/>
        <dbReference type="ChEBI" id="CHEBI:456216"/>
        <dbReference type="EC" id="2.7.11.1"/>
    </reaction>
</comment>
<keyword evidence="4 9" id="KW-0547">Nucleotide-binding</keyword>
<evidence type="ECO:0000256" key="1">
    <source>
        <dbReference type="ARBA" id="ARBA00012513"/>
    </source>
</evidence>
<evidence type="ECO:0000256" key="5">
    <source>
        <dbReference type="ARBA" id="ARBA00022777"/>
    </source>
</evidence>
<dbReference type="GO" id="GO:0005524">
    <property type="term" value="F:ATP binding"/>
    <property type="evidence" value="ECO:0007669"/>
    <property type="project" value="UniProtKB-UniRule"/>
</dbReference>
<evidence type="ECO:0000259" key="11">
    <source>
        <dbReference type="PROSITE" id="PS50011"/>
    </source>
</evidence>
<name>A0A5B7CB56_DAVIN</name>
<evidence type="ECO:0000256" key="7">
    <source>
        <dbReference type="ARBA" id="ARBA00047899"/>
    </source>
</evidence>
<reference evidence="12" key="1">
    <citation type="submission" date="2019-08" db="EMBL/GenBank/DDBJ databases">
        <title>Reference gene set and small RNA set construction with multiple tissues from Davidia involucrata Baill.</title>
        <authorList>
            <person name="Yang H."/>
            <person name="Zhou C."/>
            <person name="Li G."/>
            <person name="Wang J."/>
            <person name="Gao P."/>
            <person name="Wang M."/>
            <person name="Wang R."/>
            <person name="Zhao Y."/>
        </authorList>
    </citation>
    <scope>NUCLEOTIDE SEQUENCE</scope>
    <source>
        <tissue evidence="12">Mixed with DoveR01_LX</tissue>
    </source>
</reference>
<dbReference type="FunFam" id="1.10.510.10:FF:000809">
    <property type="entry name" value="Serine/threonine-protein kinase-like protein At5g23170"/>
    <property type="match status" value="1"/>
</dbReference>
<proteinExistence type="inferred from homology"/>
<accession>A0A5B7CB56</accession>
<feature type="binding site" evidence="9">
    <location>
        <position position="49"/>
    </location>
    <ligand>
        <name>ATP</name>
        <dbReference type="ChEBI" id="CHEBI:30616"/>
    </ligand>
</feature>
<evidence type="ECO:0000256" key="6">
    <source>
        <dbReference type="ARBA" id="ARBA00022840"/>
    </source>
</evidence>
<dbReference type="GO" id="GO:0004674">
    <property type="term" value="F:protein serine/threonine kinase activity"/>
    <property type="evidence" value="ECO:0007669"/>
    <property type="project" value="UniProtKB-KW"/>
</dbReference>
<evidence type="ECO:0000256" key="8">
    <source>
        <dbReference type="ARBA" id="ARBA00048679"/>
    </source>
</evidence>
<keyword evidence="2 10" id="KW-0723">Serine/threonine-protein kinase</keyword>
<dbReference type="SUPFAM" id="SSF56112">
    <property type="entry name" value="Protein kinase-like (PK-like)"/>
    <property type="match status" value="1"/>
</dbReference>
<evidence type="ECO:0000256" key="4">
    <source>
        <dbReference type="ARBA" id="ARBA00022741"/>
    </source>
</evidence>
<dbReference type="PROSITE" id="PS50011">
    <property type="entry name" value="PROTEIN_KINASE_DOM"/>
    <property type="match status" value="1"/>
</dbReference>
<evidence type="ECO:0000313" key="12">
    <source>
        <dbReference type="EMBL" id="MPA78197.1"/>
    </source>
</evidence>
<feature type="domain" description="Protein kinase" evidence="11">
    <location>
        <begin position="20"/>
        <end position="296"/>
    </location>
</feature>
<dbReference type="PANTHER" id="PTHR46146:SF23">
    <property type="entry name" value="PROTEIN KINASE DOMAIN-CONTAINING PROTEIN"/>
    <property type="match status" value="1"/>
</dbReference>
<dbReference type="InterPro" id="IPR011009">
    <property type="entry name" value="Kinase-like_dom_sf"/>
</dbReference>
<dbReference type="PANTHER" id="PTHR46146">
    <property type="entry name" value="SERINE/THREONINE-PROTEIN KINASE-LIKE PROTEIN CCR4"/>
    <property type="match status" value="1"/>
</dbReference>
<dbReference type="PROSITE" id="PS00108">
    <property type="entry name" value="PROTEIN_KINASE_ST"/>
    <property type="match status" value="1"/>
</dbReference>
<comment type="similarity">
    <text evidence="10">Belongs to the protein kinase superfamily.</text>
</comment>
<keyword evidence="5" id="KW-0418">Kinase</keyword>
<dbReference type="Gene3D" id="3.30.200.20">
    <property type="entry name" value="Phosphorylase Kinase, domain 1"/>
    <property type="match status" value="1"/>
</dbReference>
<dbReference type="InterPro" id="IPR000719">
    <property type="entry name" value="Prot_kinase_dom"/>
</dbReference>
<organism evidence="12">
    <name type="scientific">Davidia involucrata</name>
    <name type="common">Dove tree</name>
    <dbReference type="NCBI Taxonomy" id="16924"/>
    <lineage>
        <taxon>Eukaryota</taxon>
        <taxon>Viridiplantae</taxon>
        <taxon>Streptophyta</taxon>
        <taxon>Embryophyta</taxon>
        <taxon>Tracheophyta</taxon>
        <taxon>Spermatophyta</taxon>
        <taxon>Magnoliopsida</taxon>
        <taxon>eudicotyledons</taxon>
        <taxon>Gunneridae</taxon>
        <taxon>Pentapetalae</taxon>
        <taxon>asterids</taxon>
        <taxon>Cornales</taxon>
        <taxon>Nyssaceae</taxon>
        <taxon>Davidia</taxon>
    </lineage>
</organism>
<evidence type="ECO:0000256" key="2">
    <source>
        <dbReference type="ARBA" id="ARBA00022527"/>
    </source>
</evidence>
<evidence type="ECO:0000256" key="3">
    <source>
        <dbReference type="ARBA" id="ARBA00022679"/>
    </source>
</evidence>
<evidence type="ECO:0000256" key="9">
    <source>
        <dbReference type="PROSITE-ProRule" id="PRU10141"/>
    </source>
</evidence>
<dbReference type="Gene3D" id="1.10.510.10">
    <property type="entry name" value="Transferase(Phosphotransferase) domain 1"/>
    <property type="match status" value="1"/>
</dbReference>
<dbReference type="InterPro" id="IPR017441">
    <property type="entry name" value="Protein_kinase_ATP_BS"/>
</dbReference>
<protein>
    <recommendedName>
        <fullName evidence="1">non-specific serine/threonine protein kinase</fullName>
        <ecNumber evidence="1">2.7.11.1</ecNumber>
    </recommendedName>
</protein>
<dbReference type="EC" id="2.7.11.1" evidence="1"/>
<dbReference type="PROSITE" id="PS00107">
    <property type="entry name" value="PROTEIN_KINASE_ATP"/>
    <property type="match status" value="1"/>
</dbReference>
<dbReference type="EMBL" id="GHES01047638">
    <property type="protein sequence ID" value="MPA78197.1"/>
    <property type="molecule type" value="Transcribed_RNA"/>
</dbReference>
<gene>
    <name evidence="12" type="ORF">Din_047638</name>
</gene>
<keyword evidence="6 9" id="KW-0067">ATP-binding</keyword>
<evidence type="ECO:0000256" key="10">
    <source>
        <dbReference type="RuleBase" id="RU000304"/>
    </source>
</evidence>
<comment type="catalytic activity">
    <reaction evidence="7">
        <text>L-threonyl-[protein] + ATP = O-phospho-L-threonyl-[protein] + ADP + H(+)</text>
        <dbReference type="Rhea" id="RHEA:46608"/>
        <dbReference type="Rhea" id="RHEA-COMP:11060"/>
        <dbReference type="Rhea" id="RHEA-COMP:11605"/>
        <dbReference type="ChEBI" id="CHEBI:15378"/>
        <dbReference type="ChEBI" id="CHEBI:30013"/>
        <dbReference type="ChEBI" id="CHEBI:30616"/>
        <dbReference type="ChEBI" id="CHEBI:61977"/>
        <dbReference type="ChEBI" id="CHEBI:456216"/>
        <dbReference type="EC" id="2.7.11.1"/>
    </reaction>
</comment>
<sequence length="369" mass="41219">MVVVNHEFKYQELEEATENFSSRRLIGKGSHGCIYKGSLKDGKHVAIKKPSLGLQKLQDNSQLDNEIRILSSLSQNPFLINLLGTSHDSANNRVIVLELMPNGTLHDSLHSASTPPPPWPKRAKMALQIARAVQFLHEGKPVIIHRDIKSDNILFDSNWNAKLGDFGLAVRQGDESDRVDSLSRPAGTIGYLDPCYTTPGKLSTRNDVFSFGVVLLEIISGTKALDVSRVPASIVEWAMSSIEEHRLMEICDKRIALPGCMEGAIRHIIHVAARCVSSKENLRPSIGEIVMEMENYSLERVRFPIWMNIMCNFRKQQKMIRRLTNKTTTTAAAATTIICTAAHQENIHDHDISKGKLLLREVLADITLK</sequence>